<evidence type="ECO:0000313" key="2">
    <source>
        <dbReference type="Proteomes" id="UP001431783"/>
    </source>
</evidence>
<protein>
    <submittedName>
        <fullName evidence="1">Uncharacterized protein</fullName>
    </submittedName>
</protein>
<organism evidence="1 2">
    <name type="scientific">Henosepilachna vigintioctopunctata</name>
    <dbReference type="NCBI Taxonomy" id="420089"/>
    <lineage>
        <taxon>Eukaryota</taxon>
        <taxon>Metazoa</taxon>
        <taxon>Ecdysozoa</taxon>
        <taxon>Arthropoda</taxon>
        <taxon>Hexapoda</taxon>
        <taxon>Insecta</taxon>
        <taxon>Pterygota</taxon>
        <taxon>Neoptera</taxon>
        <taxon>Endopterygota</taxon>
        <taxon>Coleoptera</taxon>
        <taxon>Polyphaga</taxon>
        <taxon>Cucujiformia</taxon>
        <taxon>Coccinelloidea</taxon>
        <taxon>Coccinellidae</taxon>
        <taxon>Epilachninae</taxon>
        <taxon>Epilachnini</taxon>
        <taxon>Henosepilachna</taxon>
    </lineage>
</organism>
<accession>A0AAW1ULF5</accession>
<dbReference type="Proteomes" id="UP001431783">
    <property type="component" value="Unassembled WGS sequence"/>
</dbReference>
<comment type="caution">
    <text evidence="1">The sequence shown here is derived from an EMBL/GenBank/DDBJ whole genome shotgun (WGS) entry which is preliminary data.</text>
</comment>
<dbReference type="AlphaFoldDB" id="A0AAW1ULF5"/>
<name>A0AAW1ULF5_9CUCU</name>
<dbReference type="EMBL" id="JARQZJ010000071">
    <property type="protein sequence ID" value="KAK9881940.1"/>
    <property type="molecule type" value="Genomic_DNA"/>
</dbReference>
<sequence length="334" mass="38717">MFEEMLERRRLRNELLVTSSSSDEGIREDHIRNSDVNMSSSTLYGNKISLNSIGVDSEILGRKTDLSYQTFVHISLIGVERYSSKIHTTSFAFATFHFEISPVSLSDSLVQSTCCSEISPYNKFILTPSRTFHIDICEPEGASKSCETQRSDRNLFSDSQKVMSKPTLPRMNLTTSTFYAEIVPRGDQSMTCSGQVVFDRYAHTKRPIEHCTNAKTANGTSKTTKLGVDERTKREILSYLKSSEFVKKDRLDSLNQECEFVLASRYLIRKYPYYFEFLNRWFSDLDFAWHWKFRKIRPRQTTLKRAVIHVSKYKRNRLAPINEYLESLLCVKCN</sequence>
<keyword evidence="2" id="KW-1185">Reference proteome</keyword>
<reference evidence="1 2" key="1">
    <citation type="submission" date="2023-03" db="EMBL/GenBank/DDBJ databases">
        <title>Genome insight into feeding habits of ladybird beetles.</title>
        <authorList>
            <person name="Li H.-S."/>
            <person name="Huang Y.-H."/>
            <person name="Pang H."/>
        </authorList>
    </citation>
    <scope>NUCLEOTIDE SEQUENCE [LARGE SCALE GENOMIC DNA]</scope>
    <source>
        <strain evidence="1">SYSU_2023b</strain>
        <tissue evidence="1">Whole body</tissue>
    </source>
</reference>
<proteinExistence type="predicted"/>
<evidence type="ECO:0000313" key="1">
    <source>
        <dbReference type="EMBL" id="KAK9881940.1"/>
    </source>
</evidence>
<gene>
    <name evidence="1" type="ORF">WA026_018136</name>
</gene>